<dbReference type="SUPFAM" id="SSF51445">
    <property type="entry name" value="(Trans)glycosidases"/>
    <property type="match status" value="1"/>
</dbReference>
<dbReference type="OrthoDB" id="188932at2"/>
<organism evidence="1 2">
    <name type="scientific">Streptomyces hoynatensis</name>
    <dbReference type="NCBI Taxonomy" id="1141874"/>
    <lineage>
        <taxon>Bacteria</taxon>
        <taxon>Bacillati</taxon>
        <taxon>Actinomycetota</taxon>
        <taxon>Actinomycetes</taxon>
        <taxon>Kitasatosporales</taxon>
        <taxon>Streptomycetaceae</taxon>
        <taxon>Streptomyces</taxon>
    </lineage>
</organism>
<sequence>MPTPLPGHLPDKLTISLWDFTWYTRSGPGEPFADLDLAFAEAVDRGYNTVRICAMPFLLFGSGLDTTRLRLGPLGGAYGQRVRWYDVAGNTEIDGRARLLALFEAARRHDCFVILSSWEYQQSPSFCRDRDWFDALTAVAPERRPEALAEALADLVDFLAAHGGLHDRIAFTELHNEVQAGHLADGLPGEDPVVELGPRLARGVARFKERHPDLPVTVNYAGVPVGSLRGIPAGVDVAVFHPYVYGVLDELIGTFALRDEERLFPQEEARRALLRPGAPDLADWAPPEAERRRLAATIVGPREVYVHDWCDPAKWDAWLYARYGAHRVAMEQRLHEWIAAAADWALGAGVPLVFGEGWIGYTPRFGTFEEGPVGAEFCRRAVAESARVGARGTLVCSNAAPHHAMWGDVALQRECNALFRG</sequence>
<evidence type="ECO:0000313" key="1">
    <source>
        <dbReference type="EMBL" id="RKN40397.1"/>
    </source>
</evidence>
<protein>
    <recommendedName>
        <fullName evidence="3">Sugar-binding cellulase-like protein</fullName>
    </recommendedName>
</protein>
<dbReference type="InterPro" id="IPR017853">
    <property type="entry name" value="GH"/>
</dbReference>
<evidence type="ECO:0000313" key="2">
    <source>
        <dbReference type="Proteomes" id="UP000272474"/>
    </source>
</evidence>
<reference evidence="1 2" key="1">
    <citation type="journal article" date="2014" name="Int. J. Syst. Evol. Microbiol.">
        <title>Streptomyces hoynatensis sp. nov., isolated from deep marine sediment.</title>
        <authorList>
            <person name="Veyisoglu A."/>
            <person name="Sahin N."/>
        </authorList>
    </citation>
    <scope>NUCLEOTIDE SEQUENCE [LARGE SCALE GENOMIC DNA]</scope>
    <source>
        <strain evidence="1 2">KCTC 29097</strain>
    </source>
</reference>
<keyword evidence="2" id="KW-1185">Reference proteome</keyword>
<dbReference type="Proteomes" id="UP000272474">
    <property type="component" value="Unassembled WGS sequence"/>
</dbReference>
<evidence type="ECO:0008006" key="3">
    <source>
        <dbReference type="Google" id="ProtNLM"/>
    </source>
</evidence>
<dbReference type="Pfam" id="PF12876">
    <property type="entry name" value="Cellulase-like"/>
    <property type="match status" value="1"/>
</dbReference>
<dbReference type="AlphaFoldDB" id="A0A3A9YYS7"/>
<dbReference type="EMBL" id="RBAL01000010">
    <property type="protein sequence ID" value="RKN40397.1"/>
    <property type="molecule type" value="Genomic_DNA"/>
</dbReference>
<accession>A0A3A9YYS7</accession>
<dbReference type="Gene3D" id="3.20.20.80">
    <property type="entry name" value="Glycosidases"/>
    <property type="match status" value="1"/>
</dbReference>
<gene>
    <name evidence="1" type="ORF">D7294_18265</name>
</gene>
<proteinExistence type="predicted"/>
<comment type="caution">
    <text evidence="1">The sequence shown here is derived from an EMBL/GenBank/DDBJ whole genome shotgun (WGS) entry which is preliminary data.</text>
</comment>
<dbReference type="InterPro" id="IPR024778">
    <property type="entry name" value="Put_cellulase"/>
</dbReference>
<dbReference type="RefSeq" id="WP_120681055.1">
    <property type="nucleotide sequence ID" value="NZ_RBAL01000010.1"/>
</dbReference>
<name>A0A3A9YYS7_9ACTN</name>